<evidence type="ECO:0000256" key="4">
    <source>
        <dbReference type="ARBA" id="ARBA00006558"/>
    </source>
</evidence>
<evidence type="ECO:0000256" key="1">
    <source>
        <dbReference type="ARBA" id="ARBA00000026"/>
    </source>
</evidence>
<dbReference type="EMBL" id="JAESIY010000002">
    <property type="protein sequence ID" value="MBL3655490.1"/>
    <property type="molecule type" value="Genomic_DNA"/>
</dbReference>
<dbReference type="RefSeq" id="WP_202243157.1">
    <property type="nucleotide sequence ID" value="NZ_JAESIY010000002.1"/>
</dbReference>
<dbReference type="SUPFAM" id="SSF52777">
    <property type="entry name" value="CoA-dependent acyltransferases"/>
    <property type="match status" value="2"/>
</dbReference>
<comment type="similarity">
    <text evidence="4">Belongs to the acyltransferase PapA5 family.</text>
</comment>
<dbReference type="EC" id="2.3.1.282" evidence="5"/>
<feature type="domain" description="Condensation" evidence="12">
    <location>
        <begin position="18"/>
        <end position="148"/>
    </location>
</feature>
<gene>
    <name evidence="14" type="ORF">JL102_05065</name>
</gene>
<keyword evidence="7" id="KW-0808">Transferase</keyword>
<keyword evidence="8" id="KW-0012">Acyltransferase</keyword>
<evidence type="ECO:0000256" key="11">
    <source>
        <dbReference type="ARBA" id="ARBA00033407"/>
    </source>
</evidence>
<name>A0A937F4C0_9BACT</name>
<evidence type="ECO:0000256" key="9">
    <source>
        <dbReference type="ARBA" id="ARBA00030465"/>
    </source>
</evidence>
<dbReference type="Pfam" id="PF00668">
    <property type="entry name" value="Condensation"/>
    <property type="match status" value="1"/>
</dbReference>
<evidence type="ECO:0000256" key="3">
    <source>
        <dbReference type="ARBA" id="ARBA00001907"/>
    </source>
</evidence>
<dbReference type="Pfam" id="PF16911">
    <property type="entry name" value="PapA_C"/>
    <property type="match status" value="1"/>
</dbReference>
<dbReference type="InterPro" id="IPR031641">
    <property type="entry name" value="PapA_C"/>
</dbReference>
<dbReference type="InterPro" id="IPR023213">
    <property type="entry name" value="CAT-like_dom_sf"/>
</dbReference>
<dbReference type="GO" id="GO:0016746">
    <property type="term" value="F:acyltransferase activity"/>
    <property type="evidence" value="ECO:0007669"/>
    <property type="project" value="UniProtKB-KW"/>
</dbReference>
<accession>A0A937F4C0</accession>
<feature type="domain" description="Phthiocerol/phthiodiolone dimycocerosyl transferase C-terminal" evidence="13">
    <location>
        <begin position="210"/>
        <end position="356"/>
    </location>
</feature>
<dbReference type="AlphaFoldDB" id="A0A937F4C0"/>
<comment type="catalytic activity">
    <reaction evidence="2">
        <text>2 a mycocerosyl-[mycocerosic acid synthase] + a phenolphthiocerol = a dimycocerosyl phenolphthiocerol + 2 holo-[mycocerosic acid synthase].</text>
        <dbReference type="EC" id="2.3.1.282"/>
    </reaction>
</comment>
<evidence type="ECO:0000313" key="15">
    <source>
        <dbReference type="Proteomes" id="UP000659388"/>
    </source>
</evidence>
<evidence type="ECO:0000256" key="8">
    <source>
        <dbReference type="ARBA" id="ARBA00023315"/>
    </source>
</evidence>
<comment type="catalytic activity">
    <reaction evidence="3">
        <text>2 a mycocerosyl-[mycocerosic acid synthase] + a phthiodiolone = a dimycocerosyl phthiodiolone + 2 holo-[mycocerosic acid synthase].</text>
        <dbReference type="EC" id="2.3.1.282"/>
    </reaction>
</comment>
<dbReference type="Proteomes" id="UP000659388">
    <property type="component" value="Unassembled WGS sequence"/>
</dbReference>
<proteinExistence type="inferred from homology"/>
<evidence type="ECO:0000256" key="10">
    <source>
        <dbReference type="ARBA" id="ARBA00032317"/>
    </source>
</evidence>
<dbReference type="PANTHER" id="PTHR28037:SF1">
    <property type="entry name" value="ALCOHOL O-ACETYLTRANSFERASE 1-RELATED"/>
    <property type="match status" value="1"/>
</dbReference>
<dbReference type="Gene3D" id="3.30.559.10">
    <property type="entry name" value="Chloramphenicol acetyltransferase-like domain"/>
    <property type="match status" value="1"/>
</dbReference>
<sequence>MDEIMMRKLSVGERLMYLDRKTSFNIYFGIRVIGEIKEDQIAHALGVVQAKHPLLRSVIRQDKNGAPCYHVLKKYKPIPIRIVPWENEQSWWGEIDYEWSTPFDLENGSPVRLLWVKGKEKSDLIVTSPHVICDGASFIVIIKELLELIDNPATVLENYSLCGDLAGMIPEKYLLQGNKNLYAKLGVKLGGSILKVANRLTKKRQFAIQAIQWTLPENQTKALISACKANKTTIHAALCVAFLRGFNQVIHKNKKSKLKVISPVDIRKFLPDLKPDMLFSFAPAVRTAISGDRNLDFWNTTRQVLEDLKISTSEEKVYKMLSKDEVIHPLVPNLSRFMQNTKGGHKLTLSNLGKISIPQQYKNFQTDKMLGPIVDFPWYNSNTLIVNTLNGVMSFVFLANHYTLTAQQMREIVTLSMEKLQTECRWEAYDILSQALTLEKEKLDANDLYTLKNKREKHHAIYSS</sequence>
<comment type="catalytic activity">
    <reaction evidence="1">
        <text>2 a mycocerosyl-[mycocerosic acid synthase] + a phthiocerol = a dimycocerosyl phthiocerol + 2 holo-[mycocerosic acid synthase].</text>
        <dbReference type="EC" id="2.3.1.282"/>
    </reaction>
</comment>
<evidence type="ECO:0000256" key="6">
    <source>
        <dbReference type="ARBA" id="ARBA00013449"/>
    </source>
</evidence>
<evidence type="ECO:0000313" key="14">
    <source>
        <dbReference type="EMBL" id="MBL3655490.1"/>
    </source>
</evidence>
<protein>
    <recommendedName>
        <fullName evidence="6">Phthiocerol/phthiodiolone dimycocerosyl transferase</fullName>
        <ecNumber evidence="5">2.3.1.282</ecNumber>
    </recommendedName>
    <alternativeName>
        <fullName evidence="11">Acyltransferase PapA5</fullName>
    </alternativeName>
    <alternativeName>
        <fullName evidence="9">Phthiocerol/phthiodiolone O-acyltransferase</fullName>
    </alternativeName>
    <alternativeName>
        <fullName evidence="10">Polyketide synthase-associated protein A5</fullName>
    </alternativeName>
</protein>
<keyword evidence="15" id="KW-1185">Reference proteome</keyword>
<evidence type="ECO:0000259" key="12">
    <source>
        <dbReference type="Pfam" id="PF00668"/>
    </source>
</evidence>
<reference evidence="14" key="1">
    <citation type="submission" date="2021-01" db="EMBL/GenBank/DDBJ databases">
        <title>Fulvivirga kasyanovii gen. nov., sp nov., a novel member of the phylum Bacteroidetes isolated from seawater in a mussel farm.</title>
        <authorList>
            <person name="Zhao L.-H."/>
            <person name="Wang Z.-J."/>
        </authorList>
    </citation>
    <scope>NUCLEOTIDE SEQUENCE</scope>
    <source>
        <strain evidence="14">2943</strain>
    </source>
</reference>
<evidence type="ECO:0000256" key="7">
    <source>
        <dbReference type="ARBA" id="ARBA00022679"/>
    </source>
</evidence>
<dbReference type="InterPro" id="IPR052058">
    <property type="entry name" value="Alcohol_O-acetyltransferase"/>
</dbReference>
<evidence type="ECO:0000259" key="13">
    <source>
        <dbReference type="Pfam" id="PF16911"/>
    </source>
</evidence>
<dbReference type="InterPro" id="IPR001242">
    <property type="entry name" value="Condensation_dom"/>
</dbReference>
<evidence type="ECO:0000256" key="2">
    <source>
        <dbReference type="ARBA" id="ARBA00000625"/>
    </source>
</evidence>
<evidence type="ECO:0000256" key="5">
    <source>
        <dbReference type="ARBA" id="ARBA00012866"/>
    </source>
</evidence>
<dbReference type="PANTHER" id="PTHR28037">
    <property type="entry name" value="ALCOHOL O-ACETYLTRANSFERASE 1-RELATED"/>
    <property type="match status" value="1"/>
</dbReference>
<organism evidence="14 15">
    <name type="scientific">Fulvivirga sediminis</name>
    <dbReference type="NCBI Taxonomy" id="2803949"/>
    <lineage>
        <taxon>Bacteria</taxon>
        <taxon>Pseudomonadati</taxon>
        <taxon>Bacteroidota</taxon>
        <taxon>Cytophagia</taxon>
        <taxon>Cytophagales</taxon>
        <taxon>Fulvivirgaceae</taxon>
        <taxon>Fulvivirga</taxon>
    </lineage>
</organism>
<comment type="caution">
    <text evidence="14">The sequence shown here is derived from an EMBL/GenBank/DDBJ whole genome shotgun (WGS) entry which is preliminary data.</text>
</comment>
<dbReference type="Gene3D" id="3.30.559.30">
    <property type="entry name" value="Nonribosomal peptide synthetase, condensation domain"/>
    <property type="match status" value="1"/>
</dbReference>